<dbReference type="RefSeq" id="WP_184958978.1">
    <property type="nucleotide sequence ID" value="NZ_JACHIN010000001.1"/>
</dbReference>
<keyword evidence="4" id="KW-1185">Reference proteome</keyword>
<name>A0A7W7ZYV5_9ACTN</name>
<evidence type="ECO:0000256" key="2">
    <source>
        <dbReference type="SAM" id="MobiDB-lite"/>
    </source>
</evidence>
<organism evidence="3 4">
    <name type="scientific">Nonomuraea endophytica</name>
    <dbReference type="NCBI Taxonomy" id="714136"/>
    <lineage>
        <taxon>Bacteria</taxon>
        <taxon>Bacillati</taxon>
        <taxon>Actinomycetota</taxon>
        <taxon>Actinomycetes</taxon>
        <taxon>Streptosporangiales</taxon>
        <taxon>Streptosporangiaceae</taxon>
        <taxon>Nonomuraea</taxon>
    </lineage>
</organism>
<dbReference type="Proteomes" id="UP000568380">
    <property type="component" value="Unassembled WGS sequence"/>
</dbReference>
<feature type="region of interest" description="Disordered" evidence="2">
    <location>
        <begin position="71"/>
        <end position="108"/>
    </location>
</feature>
<accession>A0A7W7ZYV5</accession>
<protein>
    <submittedName>
        <fullName evidence="3">Putative membrane protein YccC</fullName>
    </submittedName>
</protein>
<evidence type="ECO:0000313" key="4">
    <source>
        <dbReference type="Proteomes" id="UP000568380"/>
    </source>
</evidence>
<dbReference type="AlphaFoldDB" id="A0A7W7ZYV5"/>
<proteinExistence type="predicted"/>
<evidence type="ECO:0000313" key="3">
    <source>
        <dbReference type="EMBL" id="MBB5075830.1"/>
    </source>
</evidence>
<sequence>MTTGKTIGEVVAELRQNLHQAHASGDPMRAASVRANAKQVLDRLAALLDEAEQARSKIELCREYLDRLETAAARQEASRDSGAAGRSGGDFTGGQDSRSVDDFRKARQ</sequence>
<feature type="coiled-coil region" evidence="1">
    <location>
        <begin position="30"/>
        <end position="71"/>
    </location>
</feature>
<evidence type="ECO:0000256" key="1">
    <source>
        <dbReference type="SAM" id="Coils"/>
    </source>
</evidence>
<gene>
    <name evidence="3" type="ORF">HNR40_001276</name>
</gene>
<dbReference type="EMBL" id="JACHIN010000001">
    <property type="protein sequence ID" value="MBB5075830.1"/>
    <property type="molecule type" value="Genomic_DNA"/>
</dbReference>
<comment type="caution">
    <text evidence="3">The sequence shown here is derived from an EMBL/GenBank/DDBJ whole genome shotgun (WGS) entry which is preliminary data.</text>
</comment>
<reference evidence="3 4" key="1">
    <citation type="submission" date="2020-08" db="EMBL/GenBank/DDBJ databases">
        <title>Genomic Encyclopedia of Type Strains, Phase IV (KMG-IV): sequencing the most valuable type-strain genomes for metagenomic binning, comparative biology and taxonomic classification.</title>
        <authorList>
            <person name="Goeker M."/>
        </authorList>
    </citation>
    <scope>NUCLEOTIDE SEQUENCE [LARGE SCALE GENOMIC DNA]</scope>
    <source>
        <strain evidence="3 4">DSM 45385</strain>
    </source>
</reference>
<keyword evidence="1" id="KW-0175">Coiled coil</keyword>
<feature type="compositionally biased region" description="Basic and acidic residues" evidence="2">
    <location>
        <begin position="98"/>
        <end position="108"/>
    </location>
</feature>